<accession>A0ABV7GV55</accession>
<dbReference type="PANTHER" id="PTHR42686:SF1">
    <property type="entry name" value="GH17980P-RELATED"/>
    <property type="match status" value="1"/>
</dbReference>
<dbReference type="Proteomes" id="UP001595632">
    <property type="component" value="Unassembled WGS sequence"/>
</dbReference>
<dbReference type="InterPro" id="IPR023210">
    <property type="entry name" value="NADP_OxRdtase_dom"/>
</dbReference>
<gene>
    <name evidence="2" type="ORF">ACFOGP_15965</name>
</gene>
<keyword evidence="3" id="KW-1185">Reference proteome</keyword>
<evidence type="ECO:0000259" key="1">
    <source>
        <dbReference type="Pfam" id="PF00248"/>
    </source>
</evidence>
<reference evidence="3" key="1">
    <citation type="journal article" date="2019" name="Int. J. Syst. Evol. Microbiol.">
        <title>The Global Catalogue of Microorganisms (GCM) 10K type strain sequencing project: providing services to taxonomists for standard genome sequencing and annotation.</title>
        <authorList>
            <consortium name="The Broad Institute Genomics Platform"/>
            <consortium name="The Broad Institute Genome Sequencing Center for Infectious Disease"/>
            <person name="Wu L."/>
            <person name="Ma J."/>
        </authorList>
    </citation>
    <scope>NUCLEOTIDE SEQUENCE [LARGE SCALE GENOMIC DNA]</scope>
    <source>
        <strain evidence="3">KCTC 52366</strain>
    </source>
</reference>
<dbReference type="InterPro" id="IPR020471">
    <property type="entry name" value="AKR"/>
</dbReference>
<name>A0ABV7GV55_9RHOB</name>
<organism evidence="2 3">
    <name type="scientific">Psychromarinibacter halotolerans</name>
    <dbReference type="NCBI Taxonomy" id="1775175"/>
    <lineage>
        <taxon>Bacteria</taxon>
        <taxon>Pseudomonadati</taxon>
        <taxon>Pseudomonadota</taxon>
        <taxon>Alphaproteobacteria</taxon>
        <taxon>Rhodobacterales</taxon>
        <taxon>Paracoccaceae</taxon>
        <taxon>Psychromarinibacter</taxon>
    </lineage>
</organism>
<dbReference type="Pfam" id="PF00248">
    <property type="entry name" value="Aldo_ket_red"/>
    <property type="match status" value="1"/>
</dbReference>
<sequence length="329" mass="35478">MKTRRLGNTALNLTELSFGAAPIGNLYQPVDRAQVMQVLDTAWDAGIRYFDTAPYYGQGLSERRLGDYLQGKPRGDFVLSTKVGRLLSPVTDGPLPDNGFVDALPFNVRYDYSYDGIMRSWEDSLQRLGLPSVDILFVHDLEPDTFTGDDYAAHLETFAKSGIKALEQLKSEGSIGAYGLGVNQAEACVNVMERVGLDCLLMAGRYSLLDRSACTRLMGMCEDSGTAMVVGGVFNSGILATGAVPGATFNYTEASDEVMERVRGMQAVAEAHGVTLANAALQFPLKNPVVASVLIGSSKPSSLTRNFDTFADPLPDALWPEMDALAIHG</sequence>
<evidence type="ECO:0000313" key="3">
    <source>
        <dbReference type="Proteomes" id="UP001595632"/>
    </source>
</evidence>
<dbReference type="Gene3D" id="3.20.20.100">
    <property type="entry name" value="NADP-dependent oxidoreductase domain"/>
    <property type="match status" value="1"/>
</dbReference>
<dbReference type="SUPFAM" id="SSF51430">
    <property type="entry name" value="NAD(P)-linked oxidoreductase"/>
    <property type="match status" value="1"/>
</dbReference>
<dbReference type="RefSeq" id="WP_275631478.1">
    <property type="nucleotide sequence ID" value="NZ_JARGYD010000001.1"/>
</dbReference>
<dbReference type="PANTHER" id="PTHR42686">
    <property type="entry name" value="GH17980P-RELATED"/>
    <property type="match status" value="1"/>
</dbReference>
<proteinExistence type="predicted"/>
<feature type="domain" description="NADP-dependent oxidoreductase" evidence="1">
    <location>
        <begin position="15"/>
        <end position="326"/>
    </location>
</feature>
<dbReference type="EMBL" id="JBHRTB010000010">
    <property type="protein sequence ID" value="MFC3144218.1"/>
    <property type="molecule type" value="Genomic_DNA"/>
</dbReference>
<protein>
    <submittedName>
        <fullName evidence="2">Aldo/keto reductase</fullName>
    </submittedName>
</protein>
<comment type="caution">
    <text evidence="2">The sequence shown here is derived from an EMBL/GenBank/DDBJ whole genome shotgun (WGS) entry which is preliminary data.</text>
</comment>
<dbReference type="InterPro" id="IPR036812">
    <property type="entry name" value="NAD(P)_OxRdtase_dom_sf"/>
</dbReference>
<evidence type="ECO:0000313" key="2">
    <source>
        <dbReference type="EMBL" id="MFC3144218.1"/>
    </source>
</evidence>